<dbReference type="GO" id="GO:0003676">
    <property type="term" value="F:nucleic acid binding"/>
    <property type="evidence" value="ECO:0007669"/>
    <property type="project" value="InterPro"/>
</dbReference>
<dbReference type="HOGENOM" id="CLU_034145_1_2_1"/>
<dbReference type="InterPro" id="IPR038538">
    <property type="entry name" value="MTERF_sf"/>
</dbReference>
<dbReference type="PANTHER" id="PTHR13068">
    <property type="entry name" value="CGI-12 PROTEIN-RELATED"/>
    <property type="match status" value="1"/>
</dbReference>
<keyword evidence="7" id="KW-1185">Reference proteome</keyword>
<organism evidence="4 7">
    <name type="scientific">Medicago truncatula</name>
    <name type="common">Barrel medic</name>
    <name type="synonym">Medicago tribuloides</name>
    <dbReference type="NCBI Taxonomy" id="3880"/>
    <lineage>
        <taxon>Eukaryota</taxon>
        <taxon>Viridiplantae</taxon>
        <taxon>Streptophyta</taxon>
        <taxon>Embryophyta</taxon>
        <taxon>Tracheophyta</taxon>
        <taxon>Spermatophyta</taxon>
        <taxon>Magnoliopsida</taxon>
        <taxon>eudicotyledons</taxon>
        <taxon>Gunneridae</taxon>
        <taxon>Pentapetalae</taxon>
        <taxon>rosids</taxon>
        <taxon>fabids</taxon>
        <taxon>Fabales</taxon>
        <taxon>Fabaceae</taxon>
        <taxon>Papilionoideae</taxon>
        <taxon>50 kb inversion clade</taxon>
        <taxon>NPAAA clade</taxon>
        <taxon>Hologalegina</taxon>
        <taxon>IRL clade</taxon>
        <taxon>Trifolieae</taxon>
        <taxon>Medicago</taxon>
    </lineage>
</organism>
<evidence type="ECO:0000256" key="3">
    <source>
        <dbReference type="ARBA" id="ARBA00022946"/>
    </source>
</evidence>
<dbReference type="KEGG" id="mtr:11422280"/>
<reference evidence="4 7" key="2">
    <citation type="journal article" date="2014" name="BMC Genomics">
        <title>An improved genome release (version Mt4.0) for the model legume Medicago truncatula.</title>
        <authorList>
            <person name="Tang H."/>
            <person name="Krishnakumar V."/>
            <person name="Bidwell S."/>
            <person name="Rosen B."/>
            <person name="Chan A."/>
            <person name="Zhou S."/>
            <person name="Gentzbittel L."/>
            <person name="Childs K.L."/>
            <person name="Yandell M."/>
            <person name="Gundlach H."/>
            <person name="Mayer K.F."/>
            <person name="Schwartz D.C."/>
            <person name="Town C.D."/>
        </authorList>
    </citation>
    <scope>GENOME REANNOTATION</scope>
    <source>
        <strain evidence="6 7">cv. Jemalong A17</strain>
    </source>
</reference>
<keyword evidence="2" id="KW-0805">Transcription regulation</keyword>
<dbReference type="EnsemblPlants" id="AES91850">
    <property type="protein sequence ID" value="AES91850"/>
    <property type="gene ID" value="MTR_4g119580"/>
</dbReference>
<reference evidence="4 7" key="1">
    <citation type="journal article" date="2011" name="Nature">
        <title>The Medicago genome provides insight into the evolution of rhizobial symbioses.</title>
        <authorList>
            <person name="Young N.D."/>
            <person name="Debelle F."/>
            <person name="Oldroyd G.E."/>
            <person name="Geurts R."/>
            <person name="Cannon S.B."/>
            <person name="Udvardi M.K."/>
            <person name="Benedito V.A."/>
            <person name="Mayer K.F."/>
            <person name="Gouzy J."/>
            <person name="Schoof H."/>
            <person name="Van de Peer Y."/>
            <person name="Proost S."/>
            <person name="Cook D.R."/>
            <person name="Meyers B.C."/>
            <person name="Spannagl M."/>
            <person name="Cheung F."/>
            <person name="De Mita S."/>
            <person name="Krishnakumar V."/>
            <person name="Gundlach H."/>
            <person name="Zhou S."/>
            <person name="Mudge J."/>
            <person name="Bharti A.K."/>
            <person name="Murray J.D."/>
            <person name="Naoumkina M.A."/>
            <person name="Rosen B."/>
            <person name="Silverstein K.A."/>
            <person name="Tang H."/>
            <person name="Rombauts S."/>
            <person name="Zhao P.X."/>
            <person name="Zhou P."/>
            <person name="Barbe V."/>
            <person name="Bardou P."/>
            <person name="Bechner M."/>
            <person name="Bellec A."/>
            <person name="Berger A."/>
            <person name="Berges H."/>
            <person name="Bidwell S."/>
            <person name="Bisseling T."/>
            <person name="Choisne N."/>
            <person name="Couloux A."/>
            <person name="Denny R."/>
            <person name="Deshpande S."/>
            <person name="Dai X."/>
            <person name="Doyle J.J."/>
            <person name="Dudez A.M."/>
            <person name="Farmer A.D."/>
            <person name="Fouteau S."/>
            <person name="Franken C."/>
            <person name="Gibelin C."/>
            <person name="Gish J."/>
            <person name="Goldstein S."/>
            <person name="Gonzalez A.J."/>
            <person name="Green P.J."/>
            <person name="Hallab A."/>
            <person name="Hartog M."/>
            <person name="Hua A."/>
            <person name="Humphray S.J."/>
            <person name="Jeong D.H."/>
            <person name="Jing Y."/>
            <person name="Jocker A."/>
            <person name="Kenton S.M."/>
            <person name="Kim D.J."/>
            <person name="Klee K."/>
            <person name="Lai H."/>
            <person name="Lang C."/>
            <person name="Lin S."/>
            <person name="Macmil S.L."/>
            <person name="Magdelenat G."/>
            <person name="Matthews L."/>
            <person name="McCorrison J."/>
            <person name="Monaghan E.L."/>
            <person name="Mun J.H."/>
            <person name="Najar F.Z."/>
            <person name="Nicholson C."/>
            <person name="Noirot C."/>
            <person name="O'Bleness M."/>
            <person name="Paule C.R."/>
            <person name="Poulain J."/>
            <person name="Prion F."/>
            <person name="Qin B."/>
            <person name="Qu C."/>
            <person name="Retzel E.F."/>
            <person name="Riddle C."/>
            <person name="Sallet E."/>
            <person name="Samain S."/>
            <person name="Samson N."/>
            <person name="Sanders I."/>
            <person name="Saurat O."/>
            <person name="Scarpelli C."/>
            <person name="Schiex T."/>
            <person name="Segurens B."/>
            <person name="Severin A.J."/>
            <person name="Sherrier D.J."/>
            <person name="Shi R."/>
            <person name="Sims S."/>
            <person name="Singer S.R."/>
            <person name="Sinharoy S."/>
            <person name="Sterck L."/>
            <person name="Viollet A."/>
            <person name="Wang B.B."/>
            <person name="Wang K."/>
            <person name="Wang M."/>
            <person name="Wang X."/>
            <person name="Warfsmann J."/>
            <person name="Weissenbach J."/>
            <person name="White D.D."/>
            <person name="White J.D."/>
            <person name="Wiley G.B."/>
            <person name="Wincker P."/>
            <person name="Xing Y."/>
            <person name="Yang L."/>
            <person name="Yao Z."/>
            <person name="Ying F."/>
            <person name="Zhai J."/>
            <person name="Zhou L."/>
            <person name="Zuber A."/>
            <person name="Denarie J."/>
            <person name="Dixon R.A."/>
            <person name="May G.D."/>
            <person name="Schwartz D.C."/>
            <person name="Rogers J."/>
            <person name="Quetier F."/>
            <person name="Town C.D."/>
            <person name="Roe B.A."/>
        </authorList>
    </citation>
    <scope>NUCLEOTIDE SEQUENCE [LARGE SCALE GENOMIC DNA]</scope>
    <source>
        <strain evidence="4">A17</strain>
        <strain evidence="6 7">cv. Jemalong A17</strain>
    </source>
</reference>
<dbReference type="Pfam" id="PF02536">
    <property type="entry name" value="mTERF"/>
    <property type="match status" value="2"/>
</dbReference>
<dbReference type="EMBL" id="CM001220">
    <property type="protein sequence ID" value="AES91850.2"/>
    <property type="molecule type" value="Genomic_DNA"/>
</dbReference>
<dbReference type="Gene3D" id="1.25.70.10">
    <property type="entry name" value="Transcription termination factor 3, mitochondrial"/>
    <property type="match status" value="2"/>
</dbReference>
<dbReference type="AlphaFoldDB" id="G7JKD0"/>
<accession>G7JKD0</accession>
<dbReference type="FunFam" id="1.25.70.10:FF:000001">
    <property type="entry name" value="Mitochondrial transcription termination factor-like"/>
    <property type="match status" value="1"/>
</dbReference>
<evidence type="ECO:0000256" key="2">
    <source>
        <dbReference type="ARBA" id="ARBA00022472"/>
    </source>
</evidence>
<keyword evidence="2" id="KW-0804">Transcription</keyword>
<dbReference type="SMART" id="SM00733">
    <property type="entry name" value="Mterf"/>
    <property type="match status" value="6"/>
</dbReference>
<dbReference type="eggNOG" id="KOG1267">
    <property type="taxonomic scope" value="Eukaryota"/>
</dbReference>
<accession>A0A0C3X6H8</accession>
<name>G7JKD0_MEDTR</name>
<comment type="similarity">
    <text evidence="1">Belongs to the mTERF family.</text>
</comment>
<keyword evidence="3" id="KW-0809">Transit peptide</keyword>
<gene>
    <name evidence="6" type="primary">11422280</name>
    <name evidence="4" type="ordered locus">MTR_4g119580</name>
    <name evidence="5" type="ORF">MtrunA17_Chr4g0067141</name>
</gene>
<dbReference type="OrthoDB" id="637682at2759"/>
<dbReference type="Gramene" id="rna27053">
    <property type="protein sequence ID" value="RHN64256.1"/>
    <property type="gene ID" value="gene27053"/>
</dbReference>
<proteinExistence type="inferred from homology"/>
<dbReference type="PANTHER" id="PTHR13068:SF172">
    <property type="entry name" value="TRANSCRIPTION TERMINATION FACTOR FAMILY PROTEIN"/>
    <property type="match status" value="1"/>
</dbReference>
<dbReference type="GO" id="GO:0009658">
    <property type="term" value="P:chloroplast organization"/>
    <property type="evidence" value="ECO:0000318"/>
    <property type="project" value="GO_Central"/>
</dbReference>
<protein>
    <submittedName>
        <fullName evidence="5">Putative transcription regulator mTERF family</fullName>
    </submittedName>
    <submittedName>
        <fullName evidence="4">mTERF protein</fullName>
    </submittedName>
</protein>
<dbReference type="InterPro" id="IPR003690">
    <property type="entry name" value="MTERF"/>
</dbReference>
<evidence type="ECO:0000313" key="7">
    <source>
        <dbReference type="Proteomes" id="UP000002051"/>
    </source>
</evidence>
<keyword evidence="2" id="KW-0806">Transcription termination</keyword>
<reference evidence="5" key="4">
    <citation type="journal article" date="2018" name="Nat. Plants">
        <title>Whole-genome landscape of Medicago truncatula symbiotic genes.</title>
        <authorList>
            <person name="Pecrix Y."/>
            <person name="Gamas P."/>
            <person name="Carrere S."/>
        </authorList>
    </citation>
    <scope>NUCLEOTIDE SEQUENCE</scope>
    <source>
        <tissue evidence="5">Leaves</tissue>
    </source>
</reference>
<evidence type="ECO:0000313" key="6">
    <source>
        <dbReference type="EnsemblPlants" id="AES91850"/>
    </source>
</evidence>
<evidence type="ECO:0000313" key="5">
    <source>
        <dbReference type="EMBL" id="RHN64256.1"/>
    </source>
</evidence>
<evidence type="ECO:0000256" key="1">
    <source>
        <dbReference type="ARBA" id="ARBA00007692"/>
    </source>
</evidence>
<dbReference type="Proteomes" id="UP000002051">
    <property type="component" value="Chromosome 4"/>
</dbReference>
<dbReference type="GO" id="GO:0006353">
    <property type="term" value="P:DNA-templated transcription termination"/>
    <property type="evidence" value="ECO:0007669"/>
    <property type="project" value="UniProtKB-KW"/>
</dbReference>
<dbReference type="EMBL" id="PSQE01000004">
    <property type="protein sequence ID" value="RHN64256.1"/>
    <property type="molecule type" value="Genomic_DNA"/>
</dbReference>
<evidence type="ECO:0000313" key="4">
    <source>
        <dbReference type="EMBL" id="AES91850.2"/>
    </source>
</evidence>
<dbReference type="GO" id="GO:0009507">
    <property type="term" value="C:chloroplast"/>
    <property type="evidence" value="ECO:0000318"/>
    <property type="project" value="GO_Central"/>
</dbReference>
<reference evidence="6" key="3">
    <citation type="submission" date="2015-04" db="UniProtKB">
        <authorList>
            <consortium name="EnsemblPlants"/>
        </authorList>
    </citation>
    <scope>IDENTIFICATION</scope>
    <source>
        <strain evidence="6">cv. Jemalong A17</strain>
    </source>
</reference>
<dbReference type="Proteomes" id="UP000265566">
    <property type="component" value="Chromosome 4"/>
</dbReference>
<dbReference type="PaxDb" id="3880-AES91850"/>
<sequence length="377" mass="42817">MIHCHRLRALLNSPKCCCYLLHLHPRRSLNNLFFSTAISDSDQPSFTVSYLTNNFGLSSQDALKASKRLRFNTPDKPDTVIAFFKTHGFSIDQIQSIIRRDPLVFVSNPIKSILPKLQFLASKGVSPEHIIVTVARNPRFLRVSLNKHIIPTFELVRSFCPSDKKAIDCVIAFPATISDGRMKPNLKFLLDTGVTRSSIYRLLTSRPSVIFSSVLRTAVEEIKELGFHPSSYNFCVALLAKKAITKSQWDSKVDALKSWGYSEDAILTAFKRGPNLMLRSLDKLNAVMRFWIQQLGWDPLLLLAAPELFGLSIEKRLSPRASVIRYLLSKGLMKKDASLTAPFYLTDEVFLQRYVNRFEEEAYCLLELYRGEDASIC</sequence>